<comment type="subcellular location">
    <subcellularLocation>
        <location evidence="1">Cell inner membrane</location>
        <topology evidence="1">Single-pass type II membrane protein</topology>
        <orientation evidence="1">Periplasmic side</orientation>
    </subcellularLocation>
</comment>
<dbReference type="EMBL" id="PXOQ01000007">
    <property type="protein sequence ID" value="PSG90715.1"/>
    <property type="molecule type" value="Genomic_DNA"/>
</dbReference>
<proteinExistence type="inferred from homology"/>
<feature type="transmembrane region" description="Helical" evidence="12">
    <location>
        <begin position="12"/>
        <end position="31"/>
    </location>
</feature>
<evidence type="ECO:0000256" key="9">
    <source>
        <dbReference type="ARBA" id="ARBA00040743"/>
    </source>
</evidence>
<evidence type="ECO:0000256" key="12">
    <source>
        <dbReference type="SAM" id="Phobius"/>
    </source>
</evidence>
<evidence type="ECO:0000313" key="14">
    <source>
        <dbReference type="EMBL" id="PSG90715.1"/>
    </source>
</evidence>
<dbReference type="GO" id="GO:0003755">
    <property type="term" value="F:peptidyl-prolyl cis-trans isomerase activity"/>
    <property type="evidence" value="ECO:0007669"/>
    <property type="project" value="UniProtKB-KW"/>
</dbReference>
<evidence type="ECO:0000256" key="10">
    <source>
        <dbReference type="ARBA" id="ARBA00042775"/>
    </source>
</evidence>
<sequence>MAILNKIREKTVVLILVIALALFAFILSGLFSNGDLLLGKSQNVVATINGEDVTREQFMAQVEQQQRRMGPQASSSQVMNSVFEAFVREAVMNTQFEKLGLSVESDQMRELLKTNLGSSPEFQNEAGLFDNAKLTEYIANIKETSKEQYAQWIAYEQSVASSGLQNNYFGMVKAATTATLLEGELEHKLENDKVDISYVSVPYSSIPDDKVKVTDEEIKSYISKNEKQFKVKASTDIQYVMFEEVASEEDKTEIKSKLTDLIDDKEVFENNKAVYKKGLRNTENIKEFVNANSDDFKYVDGFQTKAQLPQVAADTLTKLNVGDIYGPYLDGEYFKLSKLVATTKLPDSVKARHILIPFVGAQSAQPEVTRTEAQAKSFADSLVTVLKADKSKFPQFVKDYSSDQGSVEKEGRYDWYPYNQMVPEFRDFTFEKNVGDIDAVKTAYGYHIIEVEGQKGESTLYKVATIARKIEPSDATVDKVFRDASSFEVSLENKSFNEAAEASKYELRPVKSLKVLDDNIAGIGSQREIVRWTHNEDTKVGDYKRFAINGGYAVVQLTQKNKEGLMSVENARPTVAPKLMKEKKAKMIMDGVNATTLEAFASAKGQQVKTATEINMKNPTIAGAGREPLVVGYAFGLKNGGTSKLIQGESGVFMVKRNNFTPAVKLDNYQAFANQVGAQKLSTVQSKLYAALKDAAEIEDYRATTVQ</sequence>
<keyword evidence="4 12" id="KW-0812">Transmembrane</keyword>
<evidence type="ECO:0000256" key="11">
    <source>
        <dbReference type="PROSITE-ProRule" id="PRU00278"/>
    </source>
</evidence>
<dbReference type="Proteomes" id="UP000238426">
    <property type="component" value="Unassembled WGS sequence"/>
</dbReference>
<evidence type="ECO:0000313" key="15">
    <source>
        <dbReference type="Proteomes" id="UP000238426"/>
    </source>
</evidence>
<keyword evidence="11" id="KW-0697">Rotamase</keyword>
<evidence type="ECO:0000259" key="13">
    <source>
        <dbReference type="PROSITE" id="PS50198"/>
    </source>
</evidence>
<gene>
    <name evidence="14" type="ORF">C7H52_05405</name>
</gene>
<comment type="caution">
    <text evidence="14">The sequence shown here is derived from an EMBL/GenBank/DDBJ whole genome shotgun (WGS) entry which is preliminary data.</text>
</comment>
<evidence type="ECO:0000256" key="2">
    <source>
        <dbReference type="ARBA" id="ARBA00022475"/>
    </source>
</evidence>
<reference evidence="14 15" key="1">
    <citation type="submission" date="2018-03" db="EMBL/GenBank/DDBJ databases">
        <title>Mesoflavibacter sp. HG37 and Mesoflavibacter sp. HG96 sp.nov., two marine bacteria isolated from seawater of Western Pacific Ocean.</title>
        <authorList>
            <person name="Cheng H."/>
            <person name="Wu Y.-H."/>
            <person name="Guo L.-L."/>
            <person name="Xu X.-W."/>
        </authorList>
    </citation>
    <scope>NUCLEOTIDE SEQUENCE [LARGE SCALE GENOMIC DNA]</scope>
    <source>
        <strain evidence="14 15">KCTC 32269</strain>
    </source>
</reference>
<evidence type="ECO:0000256" key="5">
    <source>
        <dbReference type="ARBA" id="ARBA00022989"/>
    </source>
</evidence>
<dbReference type="PROSITE" id="PS50198">
    <property type="entry name" value="PPIC_PPIASE_2"/>
    <property type="match status" value="1"/>
</dbReference>
<dbReference type="Pfam" id="PF13623">
    <property type="entry name" value="SurA_N_2"/>
    <property type="match status" value="1"/>
</dbReference>
<dbReference type="OrthoDB" id="9812372at2"/>
<evidence type="ECO:0000256" key="3">
    <source>
        <dbReference type="ARBA" id="ARBA00022519"/>
    </source>
</evidence>
<dbReference type="InterPro" id="IPR000297">
    <property type="entry name" value="PPIase_PpiC"/>
</dbReference>
<evidence type="ECO:0000256" key="7">
    <source>
        <dbReference type="ARBA" id="ARBA00023186"/>
    </source>
</evidence>
<keyword evidence="11 14" id="KW-0413">Isomerase</keyword>
<dbReference type="InterPro" id="IPR046357">
    <property type="entry name" value="PPIase_dom_sf"/>
</dbReference>
<evidence type="ECO:0000256" key="8">
    <source>
        <dbReference type="ARBA" id="ARBA00038408"/>
    </source>
</evidence>
<keyword evidence="3" id="KW-0997">Cell inner membrane</keyword>
<dbReference type="InterPro" id="IPR052029">
    <property type="entry name" value="PpiD_chaperone"/>
</dbReference>
<keyword evidence="6 12" id="KW-0472">Membrane</keyword>
<comment type="similarity">
    <text evidence="8">Belongs to the PpiD chaperone family.</text>
</comment>
<keyword evidence="2" id="KW-1003">Cell membrane</keyword>
<evidence type="ECO:0000256" key="1">
    <source>
        <dbReference type="ARBA" id="ARBA00004382"/>
    </source>
</evidence>
<feature type="domain" description="PpiC" evidence="13">
    <location>
        <begin position="346"/>
        <end position="453"/>
    </location>
</feature>
<keyword evidence="5 12" id="KW-1133">Transmembrane helix</keyword>
<dbReference type="SUPFAM" id="SSF54534">
    <property type="entry name" value="FKBP-like"/>
    <property type="match status" value="1"/>
</dbReference>
<dbReference type="Gene3D" id="3.10.50.40">
    <property type="match status" value="1"/>
</dbReference>
<evidence type="ECO:0000256" key="4">
    <source>
        <dbReference type="ARBA" id="ARBA00022692"/>
    </source>
</evidence>
<dbReference type="InterPro" id="IPR027304">
    <property type="entry name" value="Trigger_fact/SurA_dom_sf"/>
</dbReference>
<dbReference type="PANTHER" id="PTHR47529">
    <property type="entry name" value="PEPTIDYL-PROLYL CIS-TRANS ISOMERASE D"/>
    <property type="match status" value="1"/>
</dbReference>
<dbReference type="GO" id="GO:0005886">
    <property type="term" value="C:plasma membrane"/>
    <property type="evidence" value="ECO:0007669"/>
    <property type="project" value="UniProtKB-SubCell"/>
</dbReference>
<protein>
    <recommendedName>
        <fullName evidence="9">Periplasmic chaperone PpiD</fullName>
    </recommendedName>
    <alternativeName>
        <fullName evidence="10">Periplasmic folding chaperone</fullName>
    </alternativeName>
</protein>
<dbReference type="SUPFAM" id="SSF109998">
    <property type="entry name" value="Triger factor/SurA peptide-binding domain-like"/>
    <property type="match status" value="1"/>
</dbReference>
<evidence type="ECO:0000256" key="6">
    <source>
        <dbReference type="ARBA" id="ARBA00023136"/>
    </source>
</evidence>
<name>A0A2T1NE37_9FLAO</name>
<organism evidence="14 15">
    <name type="scientific">Aurantibacter aestuarii</name>
    <dbReference type="NCBI Taxonomy" id="1266046"/>
    <lineage>
        <taxon>Bacteria</taxon>
        <taxon>Pseudomonadati</taxon>
        <taxon>Bacteroidota</taxon>
        <taxon>Flavobacteriia</taxon>
        <taxon>Flavobacteriales</taxon>
        <taxon>Flavobacteriaceae</taxon>
        <taxon>Aurantibacter</taxon>
    </lineage>
</organism>
<dbReference type="Pfam" id="PF13616">
    <property type="entry name" value="Rotamase_3"/>
    <property type="match status" value="1"/>
</dbReference>
<keyword evidence="7" id="KW-0143">Chaperone</keyword>
<dbReference type="PANTHER" id="PTHR47529:SF1">
    <property type="entry name" value="PERIPLASMIC CHAPERONE PPID"/>
    <property type="match status" value="1"/>
</dbReference>
<keyword evidence="15" id="KW-1185">Reference proteome</keyword>
<accession>A0A2T1NE37</accession>
<dbReference type="RefSeq" id="WP_106462856.1">
    <property type="nucleotide sequence ID" value="NZ_PXOQ01000007.1"/>
</dbReference>
<dbReference type="AlphaFoldDB" id="A0A2T1NE37"/>